<name>A0A386HSQ1_9BACT</name>
<dbReference type="Pfam" id="PF13802">
    <property type="entry name" value="Gal_mutarotas_2"/>
    <property type="match status" value="1"/>
</dbReference>
<keyword evidence="3 4" id="KW-0326">Glycosidase</keyword>
<dbReference type="InterPro" id="IPR030458">
    <property type="entry name" value="Glyco_hydro_31_AS"/>
</dbReference>
<protein>
    <submittedName>
        <fullName evidence="10">DUF4968 domain-containing protein</fullName>
    </submittedName>
</protein>
<feature type="domain" description="Glycosyl hydrolase family 31 C-terminal" evidence="9">
    <location>
        <begin position="588"/>
        <end position="676"/>
    </location>
</feature>
<proteinExistence type="inferred from homology"/>
<comment type="similarity">
    <text evidence="1 4">Belongs to the glycosyl hydrolase 31 family.</text>
</comment>
<evidence type="ECO:0000259" key="9">
    <source>
        <dbReference type="Pfam" id="PF21365"/>
    </source>
</evidence>
<dbReference type="GO" id="GO:0005975">
    <property type="term" value="P:carbohydrate metabolic process"/>
    <property type="evidence" value="ECO:0007669"/>
    <property type="project" value="InterPro"/>
</dbReference>
<feature type="domain" description="Glycoside hydrolase family 31 TIM barrel" evidence="6">
    <location>
        <begin position="258"/>
        <end position="579"/>
    </location>
</feature>
<evidence type="ECO:0000256" key="4">
    <source>
        <dbReference type="RuleBase" id="RU361185"/>
    </source>
</evidence>
<dbReference type="InterPro" id="IPR011013">
    <property type="entry name" value="Gal_mutarotase_sf_dom"/>
</dbReference>
<feature type="domain" description="Glycoside hydrolase family 31 N-terminal" evidence="7">
    <location>
        <begin position="52"/>
        <end position="214"/>
    </location>
</feature>
<accession>A0A386HSQ1</accession>
<dbReference type="GO" id="GO:0030246">
    <property type="term" value="F:carbohydrate binding"/>
    <property type="evidence" value="ECO:0007669"/>
    <property type="project" value="InterPro"/>
</dbReference>
<dbReference type="InterPro" id="IPR000322">
    <property type="entry name" value="Glyco_hydro_31_TIM"/>
</dbReference>
<keyword evidence="5" id="KW-0732">Signal</keyword>
<evidence type="ECO:0000256" key="5">
    <source>
        <dbReference type="SAM" id="SignalP"/>
    </source>
</evidence>
<dbReference type="GO" id="GO:0004553">
    <property type="term" value="F:hydrolase activity, hydrolyzing O-glycosyl compounds"/>
    <property type="evidence" value="ECO:0007669"/>
    <property type="project" value="InterPro"/>
</dbReference>
<dbReference type="RefSeq" id="WP_119990301.1">
    <property type="nucleotide sequence ID" value="NZ_CP032489.1"/>
</dbReference>
<feature type="signal peptide" evidence="5">
    <location>
        <begin position="1"/>
        <end position="25"/>
    </location>
</feature>
<dbReference type="Pfam" id="PF01055">
    <property type="entry name" value="Glyco_hydro_31_2nd"/>
    <property type="match status" value="1"/>
</dbReference>
<dbReference type="Pfam" id="PF21365">
    <property type="entry name" value="Glyco_hydro_31_3rd"/>
    <property type="match status" value="1"/>
</dbReference>
<evidence type="ECO:0000313" key="11">
    <source>
        <dbReference type="Proteomes" id="UP000266118"/>
    </source>
</evidence>
<keyword evidence="2 4" id="KW-0378">Hydrolase</keyword>
<dbReference type="SUPFAM" id="SSF51445">
    <property type="entry name" value="(Trans)glycosidases"/>
    <property type="match status" value="1"/>
</dbReference>
<evidence type="ECO:0000256" key="1">
    <source>
        <dbReference type="ARBA" id="ARBA00007806"/>
    </source>
</evidence>
<dbReference type="InterPro" id="IPR013780">
    <property type="entry name" value="Glyco_hydro_b"/>
</dbReference>
<evidence type="ECO:0000259" key="8">
    <source>
        <dbReference type="Pfam" id="PF17137"/>
    </source>
</evidence>
<dbReference type="InterPro" id="IPR048395">
    <property type="entry name" value="Glyco_hydro_31_C"/>
</dbReference>
<dbReference type="SUPFAM" id="SSF74650">
    <property type="entry name" value="Galactose mutarotase-like"/>
    <property type="match status" value="1"/>
</dbReference>
<dbReference type="PANTHER" id="PTHR22762:SF166">
    <property type="entry name" value="ALPHA-GLUCOSIDASE"/>
    <property type="match status" value="1"/>
</dbReference>
<evidence type="ECO:0000256" key="2">
    <source>
        <dbReference type="ARBA" id="ARBA00022801"/>
    </source>
</evidence>
<dbReference type="CDD" id="cd06604">
    <property type="entry name" value="GH31_glucosidase_II_MalA"/>
    <property type="match status" value="1"/>
</dbReference>
<evidence type="ECO:0000259" key="6">
    <source>
        <dbReference type="Pfam" id="PF01055"/>
    </source>
</evidence>
<feature type="domain" description="DUF5110" evidence="8">
    <location>
        <begin position="693"/>
        <end position="759"/>
    </location>
</feature>
<evidence type="ECO:0000313" key="10">
    <source>
        <dbReference type="EMBL" id="AYD49008.1"/>
    </source>
</evidence>
<dbReference type="Gene3D" id="2.60.40.1180">
    <property type="entry name" value="Golgi alpha-mannosidase II"/>
    <property type="match status" value="2"/>
</dbReference>
<dbReference type="InterPro" id="IPR017853">
    <property type="entry name" value="GH"/>
</dbReference>
<dbReference type="InterPro" id="IPR033403">
    <property type="entry name" value="DUF5110"/>
</dbReference>
<dbReference type="CDD" id="cd14752">
    <property type="entry name" value="GH31_N"/>
    <property type="match status" value="1"/>
</dbReference>
<dbReference type="InterPro" id="IPR025887">
    <property type="entry name" value="Glyco_hydro_31_N_dom"/>
</dbReference>
<dbReference type="Gene3D" id="3.20.20.80">
    <property type="entry name" value="Glycosidases"/>
    <property type="match status" value="1"/>
</dbReference>
<dbReference type="AlphaFoldDB" id="A0A386HSQ1"/>
<dbReference type="OrthoDB" id="176168at2"/>
<dbReference type="Pfam" id="PF17137">
    <property type="entry name" value="DUF5110"/>
    <property type="match status" value="1"/>
</dbReference>
<gene>
    <name evidence="10" type="ORF">D6B99_16140</name>
</gene>
<dbReference type="EMBL" id="CP032489">
    <property type="protein sequence ID" value="AYD49008.1"/>
    <property type="molecule type" value="Genomic_DNA"/>
</dbReference>
<sequence>MKFKSMKTFLSLLILLLANAVTGQAVVQIGNVEATSVDQNVIHLKTQNAFIEIIPYSQNIIRFRIDKKPLKKDFSYAVTAKPESIKANISQEGNEIKISTASINCVIQKKPFSVAIYTKDGKVINEDAKGFTTSWADNSVTTYKKMQNGERFIGLGEKSGNLDRKGNAYTNWNTDAAGYDNGTDPLYSDVPFYIGLHDHLSYGIFLDNTYQTDFNFGASNDIFSSFGARGGEMNYYFIYDNSVAKIITDYTWLTGRMKMPPLWSLGYQQSKWSYFPDTMVLHIAHELRNKHFPADGMVLDIDYMDKYQLFTWNKKYFPHPHVMTDSLRKLGFRTTVIVDPGIKIAPEAPAYQKGLKEDVYLKYPNGQYYSGQVWPGWCNFVDFTSEKGRAYWRSQMSFFAKNGVSGVWNDMNEISTWGQRTPNNILYNYDGRGANNLEGHNVYALNMVRSSYEGMKQITGVRPFILSRSGYAGLQRYSAIWTGDNQPNDDHMLLGVRLLNSMGLSGLAFTGMDISGFLGNATPELFTRWMQIGAFMPYCRNHKITGAKPAEPWCYGEDALNNSRSYIELRYHLLPYLYSTFYEATQDGLPVNRSLAIDYTFQDDVYKEDFQNQYLFGNNIMVAPFKSTDTKGKIYLPANDNWYDFYTDRKFDGGQVIDTKVTLDRLPLYIKAGSIIPMQSLIQSTADMPTDTLVLQVYNDNKANSFAYYEDDGESYRYQKGDDYKRIIKFNPRDRKIEFSKVEGAFVSKFKYVKILLHGFNDTYSEQKQQYFSALPYKISAENKNGYIAVKVIVAANAENEFSIKY</sequence>
<evidence type="ECO:0000259" key="7">
    <source>
        <dbReference type="Pfam" id="PF13802"/>
    </source>
</evidence>
<dbReference type="KEGG" id="ark:D6B99_16140"/>
<evidence type="ECO:0000256" key="3">
    <source>
        <dbReference type="ARBA" id="ARBA00023295"/>
    </source>
</evidence>
<dbReference type="Gene3D" id="2.60.40.1760">
    <property type="entry name" value="glycosyl hydrolase (family 31)"/>
    <property type="match status" value="1"/>
</dbReference>
<dbReference type="Proteomes" id="UP000266118">
    <property type="component" value="Chromosome"/>
</dbReference>
<feature type="chain" id="PRO_5017306127" evidence="5">
    <location>
        <begin position="26"/>
        <end position="806"/>
    </location>
</feature>
<dbReference type="PANTHER" id="PTHR22762">
    <property type="entry name" value="ALPHA-GLUCOSIDASE"/>
    <property type="match status" value="1"/>
</dbReference>
<dbReference type="PROSITE" id="PS00129">
    <property type="entry name" value="GLYCOSYL_HYDROL_F31_1"/>
    <property type="match status" value="1"/>
</dbReference>
<keyword evidence="11" id="KW-1185">Reference proteome</keyword>
<organism evidence="10 11">
    <name type="scientific">Arachidicoccus soli</name>
    <dbReference type="NCBI Taxonomy" id="2341117"/>
    <lineage>
        <taxon>Bacteria</taxon>
        <taxon>Pseudomonadati</taxon>
        <taxon>Bacteroidota</taxon>
        <taxon>Chitinophagia</taxon>
        <taxon>Chitinophagales</taxon>
        <taxon>Chitinophagaceae</taxon>
        <taxon>Arachidicoccus</taxon>
    </lineage>
</organism>
<dbReference type="SUPFAM" id="SSF51011">
    <property type="entry name" value="Glycosyl hydrolase domain"/>
    <property type="match status" value="1"/>
</dbReference>
<reference evidence="10 11" key="1">
    <citation type="submission" date="2018-09" db="EMBL/GenBank/DDBJ databases">
        <title>Arachidicoccus sp. nov., a bacterium isolated from soil.</title>
        <authorList>
            <person name="Weon H.-Y."/>
            <person name="Kwon S.-W."/>
            <person name="Lee S.A."/>
        </authorList>
    </citation>
    <scope>NUCLEOTIDE SEQUENCE [LARGE SCALE GENOMIC DNA]</scope>
    <source>
        <strain evidence="10 11">KIS59-12</strain>
    </source>
</reference>